<dbReference type="InterPro" id="IPR059052">
    <property type="entry name" value="HH_YbhG-like"/>
</dbReference>
<keyword evidence="1" id="KW-0812">Transmembrane</keyword>
<dbReference type="GeneID" id="93873665"/>
<feature type="transmembrane region" description="Helical" evidence="1">
    <location>
        <begin position="15"/>
        <end position="37"/>
    </location>
</feature>
<keyword evidence="1" id="KW-0472">Membrane</keyword>
<protein>
    <recommendedName>
        <fullName evidence="2">YbhG-like alpha-helical hairpin domain-containing protein</fullName>
    </recommendedName>
</protein>
<evidence type="ECO:0000313" key="3">
    <source>
        <dbReference type="EMBL" id="PAX17965.1"/>
    </source>
</evidence>
<evidence type="ECO:0000256" key="1">
    <source>
        <dbReference type="SAM" id="Phobius"/>
    </source>
</evidence>
<reference evidence="3 4" key="1">
    <citation type="submission" date="2017-08" db="EMBL/GenBank/DDBJ databases">
        <title>WGS of Clinical strains of the CDC Group NO-1 linked to zoonotic infections in humans.</title>
        <authorList>
            <person name="Bernier A.-M."/>
            <person name="Bernard K."/>
        </authorList>
    </citation>
    <scope>NUCLEOTIDE SEQUENCE [LARGE SCALE GENOMIC DNA]</scope>
    <source>
        <strain evidence="3 4">NML91-0035</strain>
    </source>
</reference>
<proteinExistence type="predicted"/>
<dbReference type="Pfam" id="PF25881">
    <property type="entry name" value="HH_YBHG"/>
    <property type="match status" value="1"/>
</dbReference>
<dbReference type="PANTHER" id="PTHR30438">
    <property type="entry name" value="36 KDA ANTIGEN-RELATED"/>
    <property type="match status" value="1"/>
</dbReference>
<sequence>MTASAPPPTTAPRSLLRGLFSAIVALAALAFVAWGFWRAAQPAPLYLQGQLEVREVDIAPKITARIAKVLVREGQSIAAGDLLIEMDSPEVRAKIAQAEAAGQAAQAQAEKAEHGARPQEIEMARLQWQRAVAAAELAETSYQRVQSLYAQGLVAAQKRDEARANARTSRAQAQAAQAQYQLAREGARSEDRAAAAAQARQVQAVLAEAQVAQAETRLASPIGGEVAKVLAKEGELSPQGVAVVTVADLSDQWVVLNVREDLLQRFAKGSRFEAALPALGGQRVTFEVYFLGVLPDFATWRATRASQGFDARTFEVRARPLQPIEGARPGMSVVLQEAL</sequence>
<keyword evidence="1" id="KW-1133">Transmembrane helix</keyword>
<evidence type="ECO:0000259" key="2">
    <source>
        <dbReference type="Pfam" id="PF25881"/>
    </source>
</evidence>
<dbReference type="AlphaFoldDB" id="A0A2A2T8R1"/>
<dbReference type="PANTHER" id="PTHR30438:SF1">
    <property type="entry name" value="36 KDA ANTIGEN"/>
    <property type="match status" value="1"/>
</dbReference>
<organism evidence="3 4">
    <name type="scientific">Vandammella animalimorsus</name>
    <dbReference type="NCBI Taxonomy" id="2029117"/>
    <lineage>
        <taxon>Bacteria</taxon>
        <taxon>Pseudomonadati</taxon>
        <taxon>Pseudomonadota</taxon>
        <taxon>Betaproteobacteria</taxon>
        <taxon>Burkholderiales</taxon>
        <taxon>Comamonadaceae</taxon>
        <taxon>Vandammella</taxon>
    </lineage>
</organism>
<dbReference type="RefSeq" id="WP_095542663.1">
    <property type="nucleotide sequence ID" value="NZ_NSJC01000010.1"/>
</dbReference>
<feature type="domain" description="YbhG-like alpha-helical hairpin" evidence="2">
    <location>
        <begin position="86"/>
        <end position="211"/>
    </location>
</feature>
<comment type="caution">
    <text evidence="3">The sequence shown here is derived from an EMBL/GenBank/DDBJ whole genome shotgun (WGS) entry which is preliminary data.</text>
</comment>
<gene>
    <name evidence="3" type="ORF">CLI92_03920</name>
</gene>
<dbReference type="Gene3D" id="1.10.287.470">
    <property type="entry name" value="Helix hairpin bin"/>
    <property type="match status" value="1"/>
</dbReference>
<dbReference type="Gene3D" id="2.40.50.100">
    <property type="match status" value="1"/>
</dbReference>
<dbReference type="Proteomes" id="UP000217780">
    <property type="component" value="Unassembled WGS sequence"/>
</dbReference>
<dbReference type="SUPFAM" id="SSF111369">
    <property type="entry name" value="HlyD-like secretion proteins"/>
    <property type="match status" value="2"/>
</dbReference>
<dbReference type="EMBL" id="NTBI01000002">
    <property type="protein sequence ID" value="PAX17965.1"/>
    <property type="molecule type" value="Genomic_DNA"/>
</dbReference>
<evidence type="ECO:0000313" key="4">
    <source>
        <dbReference type="Proteomes" id="UP000217780"/>
    </source>
</evidence>
<name>A0A2A2T8R1_9BURK</name>
<dbReference type="Gene3D" id="2.40.30.170">
    <property type="match status" value="1"/>
</dbReference>
<accession>A0A2A2T8R1</accession>